<feature type="domain" description="Neurotransmitter-gated ion-channel ligand-binding" evidence="2">
    <location>
        <begin position="34"/>
        <end position="82"/>
    </location>
</feature>
<dbReference type="GO" id="GO:0016020">
    <property type="term" value="C:membrane"/>
    <property type="evidence" value="ECO:0007669"/>
    <property type="project" value="InterPro"/>
</dbReference>
<dbReference type="Gene3D" id="2.70.170.10">
    <property type="entry name" value="Neurotransmitter-gated ion-channel ligand-binding domain"/>
    <property type="match status" value="1"/>
</dbReference>
<name>A0A8X6MZG1_NEPPI</name>
<keyword evidence="1" id="KW-0732">Signal</keyword>
<gene>
    <name evidence="3" type="ORF">NPIL_228281</name>
</gene>
<proteinExistence type="predicted"/>
<dbReference type="EMBL" id="BMAW01052554">
    <property type="protein sequence ID" value="GFS86235.1"/>
    <property type="molecule type" value="Genomic_DNA"/>
</dbReference>
<feature type="chain" id="PRO_5036444829" evidence="1">
    <location>
        <begin position="22"/>
        <end position="86"/>
    </location>
</feature>
<protein>
    <submittedName>
        <fullName evidence="3">Putative GABA-activated chloride channel</fullName>
    </submittedName>
</protein>
<dbReference type="Proteomes" id="UP000887013">
    <property type="component" value="Unassembled WGS sequence"/>
</dbReference>
<keyword evidence="4" id="KW-1185">Reference proteome</keyword>
<evidence type="ECO:0000259" key="2">
    <source>
        <dbReference type="Pfam" id="PF02931"/>
    </source>
</evidence>
<evidence type="ECO:0000313" key="3">
    <source>
        <dbReference type="EMBL" id="GFS86235.1"/>
    </source>
</evidence>
<evidence type="ECO:0000313" key="4">
    <source>
        <dbReference type="Proteomes" id="UP000887013"/>
    </source>
</evidence>
<organism evidence="3 4">
    <name type="scientific">Nephila pilipes</name>
    <name type="common">Giant wood spider</name>
    <name type="synonym">Nephila maculata</name>
    <dbReference type="NCBI Taxonomy" id="299642"/>
    <lineage>
        <taxon>Eukaryota</taxon>
        <taxon>Metazoa</taxon>
        <taxon>Ecdysozoa</taxon>
        <taxon>Arthropoda</taxon>
        <taxon>Chelicerata</taxon>
        <taxon>Arachnida</taxon>
        <taxon>Araneae</taxon>
        <taxon>Araneomorphae</taxon>
        <taxon>Entelegynae</taxon>
        <taxon>Araneoidea</taxon>
        <taxon>Nephilidae</taxon>
        <taxon>Nephila</taxon>
    </lineage>
</organism>
<reference evidence="3" key="1">
    <citation type="submission" date="2020-08" db="EMBL/GenBank/DDBJ databases">
        <title>Multicomponent nature underlies the extraordinary mechanical properties of spider dragline silk.</title>
        <authorList>
            <person name="Kono N."/>
            <person name="Nakamura H."/>
            <person name="Mori M."/>
            <person name="Yoshida Y."/>
            <person name="Ohtoshi R."/>
            <person name="Malay A.D."/>
            <person name="Moran D.A.P."/>
            <person name="Tomita M."/>
            <person name="Numata K."/>
            <person name="Arakawa K."/>
        </authorList>
    </citation>
    <scope>NUCLEOTIDE SEQUENCE</scope>
</reference>
<dbReference type="InterPro" id="IPR006202">
    <property type="entry name" value="Neur_chan_lig-bd"/>
</dbReference>
<feature type="signal peptide" evidence="1">
    <location>
        <begin position="1"/>
        <end position="21"/>
    </location>
</feature>
<dbReference type="InterPro" id="IPR036734">
    <property type="entry name" value="Neur_chan_lig-bd_sf"/>
</dbReference>
<accession>A0A8X6MZG1</accession>
<dbReference type="GO" id="GO:0005230">
    <property type="term" value="F:extracellular ligand-gated monoatomic ion channel activity"/>
    <property type="evidence" value="ECO:0007669"/>
    <property type="project" value="InterPro"/>
</dbReference>
<dbReference type="AlphaFoldDB" id="A0A8X6MZG1"/>
<dbReference type="Pfam" id="PF02931">
    <property type="entry name" value="Neur_chan_LBD"/>
    <property type="match status" value="1"/>
</dbReference>
<sequence>MLKSFLSGIVFLFYLFSVGSSHFPKPLELENITDVIKQVLVDYDIRLRPNFGGKPLYIGMDLNIASFDSISEVNMVSTMNVFETRY</sequence>
<dbReference type="SUPFAM" id="SSF63712">
    <property type="entry name" value="Nicotinic receptor ligand binding domain-like"/>
    <property type="match status" value="1"/>
</dbReference>
<evidence type="ECO:0000256" key="1">
    <source>
        <dbReference type="SAM" id="SignalP"/>
    </source>
</evidence>
<comment type="caution">
    <text evidence="3">The sequence shown here is derived from an EMBL/GenBank/DDBJ whole genome shotgun (WGS) entry which is preliminary data.</text>
</comment>
<dbReference type="OrthoDB" id="8890589at2759"/>